<evidence type="ECO:0000313" key="3">
    <source>
        <dbReference type="Proteomes" id="UP000319804"/>
    </source>
</evidence>
<reference evidence="2 3" key="1">
    <citation type="submission" date="2019-06" db="EMBL/GenBank/DDBJ databases">
        <title>Sequencing the genomes of 1000 actinobacteria strains.</title>
        <authorList>
            <person name="Klenk H.-P."/>
        </authorList>
    </citation>
    <scope>NUCLEOTIDE SEQUENCE [LARGE SCALE GENOMIC DNA]</scope>
    <source>
        <strain evidence="2 3">DSM 20427</strain>
    </source>
</reference>
<dbReference type="GO" id="GO:0016787">
    <property type="term" value="F:hydrolase activity"/>
    <property type="evidence" value="ECO:0007669"/>
    <property type="project" value="UniProtKB-KW"/>
</dbReference>
<accession>A0A4Y3UPD3</accession>
<dbReference type="SUPFAM" id="SSF53474">
    <property type="entry name" value="alpha/beta-Hydrolases"/>
    <property type="match status" value="1"/>
</dbReference>
<dbReference type="Proteomes" id="UP000319804">
    <property type="component" value="Unassembled WGS sequence"/>
</dbReference>
<name>A0A4Y3UPD3_9MICO</name>
<proteinExistence type="predicted"/>
<keyword evidence="2" id="KW-0378">Hydrolase</keyword>
<organism evidence="2 3">
    <name type="scientific">Microbacterium lacticum</name>
    <dbReference type="NCBI Taxonomy" id="33885"/>
    <lineage>
        <taxon>Bacteria</taxon>
        <taxon>Bacillati</taxon>
        <taxon>Actinomycetota</taxon>
        <taxon>Actinomycetes</taxon>
        <taxon>Micrococcales</taxon>
        <taxon>Microbacteriaceae</taxon>
        <taxon>Microbacterium</taxon>
    </lineage>
</organism>
<sequence length="187" mass="19555">MTAATLQTFEPDGRAISYIDEGTGPALVLIPETGQEIGSLGTLASILVEEDFRVVRLGALDADADVHALARTVVDVMDAVGLDHAWIGGHGFGGTVARTVPADHHDRVNGVLLLAPEPADIPLAADIPVLVVHGTADDVTPLAESERLVASAPALASLKTVEGAGHLFPATHPGETSWFIEDYLDWD</sequence>
<dbReference type="PANTHER" id="PTHR43433:SF5">
    <property type="entry name" value="AB HYDROLASE-1 DOMAIN-CONTAINING PROTEIN"/>
    <property type="match status" value="1"/>
</dbReference>
<dbReference type="PANTHER" id="PTHR43433">
    <property type="entry name" value="HYDROLASE, ALPHA/BETA FOLD FAMILY PROTEIN"/>
    <property type="match status" value="1"/>
</dbReference>
<comment type="caution">
    <text evidence="2">The sequence shown here is derived from an EMBL/GenBank/DDBJ whole genome shotgun (WGS) entry which is preliminary data.</text>
</comment>
<evidence type="ECO:0000313" key="2">
    <source>
        <dbReference type="EMBL" id="TQM91354.1"/>
    </source>
</evidence>
<dbReference type="OrthoDB" id="5077249at2"/>
<dbReference type="Gene3D" id="3.40.50.1820">
    <property type="entry name" value="alpha/beta hydrolase"/>
    <property type="match status" value="2"/>
</dbReference>
<dbReference type="AlphaFoldDB" id="A0A4Y3UPD3"/>
<dbReference type="InterPro" id="IPR029058">
    <property type="entry name" value="AB_hydrolase_fold"/>
</dbReference>
<dbReference type="EMBL" id="VFPS01000005">
    <property type="protein sequence ID" value="TQM91354.1"/>
    <property type="molecule type" value="Genomic_DNA"/>
</dbReference>
<dbReference type="InterPro" id="IPR050471">
    <property type="entry name" value="AB_hydrolase"/>
</dbReference>
<dbReference type="InterPro" id="IPR029059">
    <property type="entry name" value="AB_hydrolase_5"/>
</dbReference>
<keyword evidence="3" id="KW-1185">Reference proteome</keyword>
<dbReference type="Pfam" id="PF12695">
    <property type="entry name" value="Abhydrolase_5"/>
    <property type="match status" value="1"/>
</dbReference>
<dbReference type="RefSeq" id="WP_141381204.1">
    <property type="nucleotide sequence ID" value="NZ_BJNA01000055.1"/>
</dbReference>
<protein>
    <submittedName>
        <fullName evidence="2">Alpha/beta hydrolase family protein</fullName>
    </submittedName>
</protein>
<gene>
    <name evidence="2" type="ORF">FHX68_2570</name>
</gene>
<evidence type="ECO:0000259" key="1">
    <source>
        <dbReference type="Pfam" id="PF12695"/>
    </source>
</evidence>
<feature type="domain" description="Alpha/beta hydrolase fold-5" evidence="1">
    <location>
        <begin position="72"/>
        <end position="166"/>
    </location>
</feature>